<dbReference type="PANTHER" id="PTHR46104:SF1">
    <property type="entry name" value="GENE 9195-RELATED"/>
    <property type="match status" value="1"/>
</dbReference>
<keyword evidence="2" id="KW-1185">Reference proteome</keyword>
<name>U6L4F1_EIMTE</name>
<protein>
    <recommendedName>
        <fullName evidence="3">Cytadherence high molecular weight protein 2, related</fullName>
    </recommendedName>
</protein>
<evidence type="ECO:0000313" key="2">
    <source>
        <dbReference type="Proteomes" id="UP000030747"/>
    </source>
</evidence>
<dbReference type="GeneID" id="25251223"/>
<dbReference type="VEuPathDB" id="ToxoDB:ETH_00010140"/>
<reference evidence="1" key="2">
    <citation type="submission" date="2013-10" db="EMBL/GenBank/DDBJ databases">
        <authorList>
            <person name="Aslett M."/>
        </authorList>
    </citation>
    <scope>NUCLEOTIDE SEQUENCE [LARGE SCALE GENOMIC DNA]</scope>
    <source>
        <strain evidence="1">Houghton</strain>
    </source>
</reference>
<dbReference type="AlphaFoldDB" id="U6L4F1"/>
<dbReference type="Gene3D" id="2.10.50.10">
    <property type="entry name" value="Tumor Necrosis Factor Receptor, subunit A, domain 2"/>
    <property type="match status" value="1"/>
</dbReference>
<reference evidence="1" key="1">
    <citation type="submission" date="2013-10" db="EMBL/GenBank/DDBJ databases">
        <title>Genomic analysis of the causative agents of coccidiosis in chickens.</title>
        <authorList>
            <person name="Reid A.J."/>
            <person name="Blake D."/>
            <person name="Billington K."/>
            <person name="Browne H."/>
            <person name="Dunn M."/>
            <person name="Hung S."/>
            <person name="Kawahara F."/>
            <person name="Miranda-Saavedra D."/>
            <person name="Mourier T."/>
            <person name="Nagra H."/>
            <person name="Otto T.D."/>
            <person name="Rawlings N."/>
            <person name="Sanchez A."/>
            <person name="Sanders M."/>
            <person name="Subramaniam C."/>
            <person name="Tay Y."/>
            <person name="Dear P."/>
            <person name="Doerig C."/>
            <person name="Gruber A."/>
            <person name="Parkinson J."/>
            <person name="Shirley M."/>
            <person name="Wan K.L."/>
            <person name="Berriman M."/>
            <person name="Tomley F."/>
            <person name="Pain A."/>
        </authorList>
    </citation>
    <scope>NUCLEOTIDE SEQUENCE [LARGE SCALE GENOMIC DNA]</scope>
    <source>
        <strain evidence="1">Houghton</strain>
    </source>
</reference>
<dbReference type="OrthoDB" id="439917at2759"/>
<gene>
    <name evidence="1" type="ORF">ETH_00010140</name>
</gene>
<dbReference type="SMART" id="SM01411">
    <property type="entry name" value="Ephrin_rec_like"/>
    <property type="match status" value="3"/>
</dbReference>
<dbReference type="VEuPathDB" id="ToxoDB:ETH2_0318600"/>
<dbReference type="InterPro" id="IPR009030">
    <property type="entry name" value="Growth_fac_rcpt_cys_sf"/>
</dbReference>
<sequence>MPKKTQNLNFFQENCKLCPAGRYCYAYNFDNPKEPVIKGTILPPGTAQLESFPCPPGTYTTTFANTLEQCTSCGAGTGCTDGNQVEYCAAGYYCPAGTYDHRSLPCPPGTFSAARRASARAACGDCLLGHFCAAAAQQQPDKCPEGHFCAAPGLALATPCPPGTYNSKCASSWLAG</sequence>
<dbReference type="SUPFAM" id="SSF57184">
    <property type="entry name" value="Growth factor receptor domain"/>
    <property type="match status" value="1"/>
</dbReference>
<dbReference type="EMBL" id="HG678149">
    <property type="protein sequence ID" value="CDJ45292.1"/>
    <property type="molecule type" value="Genomic_DNA"/>
</dbReference>
<dbReference type="Proteomes" id="UP000030747">
    <property type="component" value="Unassembled WGS sequence"/>
</dbReference>
<accession>U6L4F1</accession>
<evidence type="ECO:0000313" key="1">
    <source>
        <dbReference type="EMBL" id="CDJ45292.1"/>
    </source>
</evidence>
<dbReference type="PANTHER" id="PTHR46104">
    <property type="entry name" value="GENE 9195-RELATED-RELATED"/>
    <property type="match status" value="1"/>
</dbReference>
<organism evidence="1 2">
    <name type="scientific">Eimeria tenella</name>
    <name type="common">Coccidian parasite</name>
    <dbReference type="NCBI Taxonomy" id="5802"/>
    <lineage>
        <taxon>Eukaryota</taxon>
        <taxon>Sar</taxon>
        <taxon>Alveolata</taxon>
        <taxon>Apicomplexa</taxon>
        <taxon>Conoidasida</taxon>
        <taxon>Coccidia</taxon>
        <taxon>Eucoccidiorida</taxon>
        <taxon>Eimeriorina</taxon>
        <taxon>Eimeriidae</taxon>
        <taxon>Eimeria</taxon>
    </lineage>
</organism>
<evidence type="ECO:0008006" key="3">
    <source>
        <dbReference type="Google" id="ProtNLM"/>
    </source>
</evidence>
<dbReference type="RefSeq" id="XP_013236038.1">
    <property type="nucleotide sequence ID" value="XM_013380584.1"/>
</dbReference>
<proteinExistence type="predicted"/>